<feature type="transmembrane region" description="Helical" evidence="1">
    <location>
        <begin position="7"/>
        <end position="26"/>
    </location>
</feature>
<accession>A0A4R6SAM7</accession>
<keyword evidence="1" id="KW-1133">Transmembrane helix</keyword>
<gene>
    <name evidence="2" type="ORF">EV186_104582</name>
</gene>
<evidence type="ECO:0000256" key="1">
    <source>
        <dbReference type="SAM" id="Phobius"/>
    </source>
</evidence>
<evidence type="ECO:0000313" key="2">
    <source>
        <dbReference type="EMBL" id="TDP96594.1"/>
    </source>
</evidence>
<protein>
    <submittedName>
        <fullName evidence="2">Uncharacterized protein DUF2568</fullName>
    </submittedName>
</protein>
<dbReference type="InterPro" id="IPR021214">
    <property type="entry name" value="DUF2568"/>
</dbReference>
<proteinExistence type="predicted"/>
<keyword evidence="1" id="KW-0812">Transmembrane</keyword>
<feature type="transmembrane region" description="Helical" evidence="1">
    <location>
        <begin position="63"/>
        <end position="82"/>
    </location>
</feature>
<dbReference type="Pfam" id="PF10823">
    <property type="entry name" value="DUF2568"/>
    <property type="match status" value="1"/>
</dbReference>
<reference evidence="2 3" key="1">
    <citation type="submission" date="2019-03" db="EMBL/GenBank/DDBJ databases">
        <title>Genomic Encyclopedia of Type Strains, Phase IV (KMG-IV): sequencing the most valuable type-strain genomes for metagenomic binning, comparative biology and taxonomic classification.</title>
        <authorList>
            <person name="Goeker M."/>
        </authorList>
    </citation>
    <scope>NUCLEOTIDE SEQUENCE [LARGE SCALE GENOMIC DNA]</scope>
    <source>
        <strain evidence="2 3">DSM 45361</strain>
    </source>
</reference>
<feature type="transmembrane region" description="Helical" evidence="1">
    <location>
        <begin position="88"/>
        <end position="106"/>
    </location>
</feature>
<dbReference type="Proteomes" id="UP000295444">
    <property type="component" value="Unassembled WGS sequence"/>
</dbReference>
<dbReference type="RefSeq" id="WP_133851925.1">
    <property type="nucleotide sequence ID" value="NZ_SNXZ01000004.1"/>
</dbReference>
<keyword evidence="1" id="KW-0472">Membrane</keyword>
<keyword evidence="3" id="KW-1185">Reference proteome</keyword>
<sequence>MVITANNVLTVVLIVAAPLCVGWGGFALKSGLNVLAGFSGIVVWAAMWLLFGESWSPYEAHGFYRAVLEGAYFGGAAAALAGSGHKGLSTFFSILYAINVAIRNFWPF</sequence>
<dbReference type="AlphaFoldDB" id="A0A4R6SAM7"/>
<feature type="transmembrane region" description="Helical" evidence="1">
    <location>
        <begin position="32"/>
        <end position="51"/>
    </location>
</feature>
<dbReference type="EMBL" id="SNXZ01000004">
    <property type="protein sequence ID" value="TDP96594.1"/>
    <property type="molecule type" value="Genomic_DNA"/>
</dbReference>
<comment type="caution">
    <text evidence="2">The sequence shown here is derived from an EMBL/GenBank/DDBJ whole genome shotgun (WGS) entry which is preliminary data.</text>
</comment>
<evidence type="ECO:0000313" key="3">
    <source>
        <dbReference type="Proteomes" id="UP000295444"/>
    </source>
</evidence>
<name>A0A4R6SAM7_LABRH</name>
<organism evidence="2 3">
    <name type="scientific">Labedaea rhizosphaerae</name>
    <dbReference type="NCBI Taxonomy" id="598644"/>
    <lineage>
        <taxon>Bacteria</taxon>
        <taxon>Bacillati</taxon>
        <taxon>Actinomycetota</taxon>
        <taxon>Actinomycetes</taxon>
        <taxon>Pseudonocardiales</taxon>
        <taxon>Pseudonocardiaceae</taxon>
        <taxon>Labedaea</taxon>
    </lineage>
</organism>